<name>A0ABQ9M4E0_HEVBR</name>
<comment type="caution">
    <text evidence="3">The sequence shown here is derived from an EMBL/GenBank/DDBJ whole genome shotgun (WGS) entry which is preliminary data.</text>
</comment>
<dbReference type="EMBL" id="JARPOI010000009">
    <property type="protein sequence ID" value="KAJ9173753.1"/>
    <property type="molecule type" value="Genomic_DNA"/>
</dbReference>
<sequence length="200" mass="22857">MNSGVCIRGSTYGDTTDDYYGLLKEVIQLEYPALPIKRVVLFKCEWFDITPNVGIKVHKHYNLVDINHKKRLNKYEPFILASQAEQVVYIPYPSLRRDKADWYAVCKVKPRAIIVMPQINVTEPIPDQAFQNEAVQILQIDTEVADEQIGPLDDPSGEPLELASVEEEEQPDEEVLLSSSESEEEDEDEIHVYDDDSDSE</sequence>
<feature type="domain" description="DUF4216" evidence="2">
    <location>
        <begin position="27"/>
        <end position="105"/>
    </location>
</feature>
<keyword evidence="4" id="KW-1185">Reference proteome</keyword>
<proteinExistence type="predicted"/>
<evidence type="ECO:0000256" key="1">
    <source>
        <dbReference type="SAM" id="MobiDB-lite"/>
    </source>
</evidence>
<evidence type="ECO:0000313" key="4">
    <source>
        <dbReference type="Proteomes" id="UP001174677"/>
    </source>
</evidence>
<organism evidence="3 4">
    <name type="scientific">Hevea brasiliensis</name>
    <name type="common">Para rubber tree</name>
    <name type="synonym">Siphonia brasiliensis</name>
    <dbReference type="NCBI Taxonomy" id="3981"/>
    <lineage>
        <taxon>Eukaryota</taxon>
        <taxon>Viridiplantae</taxon>
        <taxon>Streptophyta</taxon>
        <taxon>Embryophyta</taxon>
        <taxon>Tracheophyta</taxon>
        <taxon>Spermatophyta</taxon>
        <taxon>Magnoliopsida</taxon>
        <taxon>eudicotyledons</taxon>
        <taxon>Gunneridae</taxon>
        <taxon>Pentapetalae</taxon>
        <taxon>rosids</taxon>
        <taxon>fabids</taxon>
        <taxon>Malpighiales</taxon>
        <taxon>Euphorbiaceae</taxon>
        <taxon>Crotonoideae</taxon>
        <taxon>Micrandreae</taxon>
        <taxon>Hevea</taxon>
    </lineage>
</organism>
<dbReference type="PANTHER" id="PTHR48258">
    <property type="entry name" value="DUF4218 DOMAIN-CONTAINING PROTEIN-RELATED"/>
    <property type="match status" value="1"/>
</dbReference>
<gene>
    <name evidence="3" type="ORF">P3X46_016860</name>
</gene>
<dbReference type="InterPro" id="IPR025312">
    <property type="entry name" value="DUF4216"/>
</dbReference>
<dbReference type="Proteomes" id="UP001174677">
    <property type="component" value="Chromosome 9"/>
</dbReference>
<evidence type="ECO:0000313" key="3">
    <source>
        <dbReference type="EMBL" id="KAJ9173753.1"/>
    </source>
</evidence>
<evidence type="ECO:0000259" key="2">
    <source>
        <dbReference type="Pfam" id="PF13952"/>
    </source>
</evidence>
<dbReference type="Pfam" id="PF13952">
    <property type="entry name" value="DUF4216"/>
    <property type="match status" value="1"/>
</dbReference>
<feature type="compositionally biased region" description="Acidic residues" evidence="1">
    <location>
        <begin position="164"/>
        <end position="200"/>
    </location>
</feature>
<reference evidence="3" key="1">
    <citation type="journal article" date="2023" name="Plant Biotechnol. J.">
        <title>Chromosome-level wild Hevea brasiliensis genome provides new tools for genomic-assisted breeding and valuable loci to elevate rubber yield.</title>
        <authorList>
            <person name="Cheng H."/>
            <person name="Song X."/>
            <person name="Hu Y."/>
            <person name="Wu T."/>
            <person name="Yang Q."/>
            <person name="An Z."/>
            <person name="Feng S."/>
            <person name="Deng Z."/>
            <person name="Wu W."/>
            <person name="Zeng X."/>
            <person name="Tu M."/>
            <person name="Wang X."/>
            <person name="Huang H."/>
        </authorList>
    </citation>
    <scope>NUCLEOTIDE SEQUENCE</scope>
    <source>
        <strain evidence="3">MT/VB/25A 57/8</strain>
    </source>
</reference>
<accession>A0ABQ9M4E0</accession>
<dbReference type="PANTHER" id="PTHR48258:SF4">
    <property type="entry name" value="DUF4216 DOMAIN-CONTAINING PROTEIN"/>
    <property type="match status" value="1"/>
</dbReference>
<feature type="region of interest" description="Disordered" evidence="1">
    <location>
        <begin position="148"/>
        <end position="200"/>
    </location>
</feature>
<protein>
    <recommendedName>
        <fullName evidence="2">DUF4216 domain-containing protein</fullName>
    </recommendedName>
</protein>